<evidence type="ECO:0000313" key="8">
    <source>
        <dbReference type="Proteomes" id="UP000195602"/>
    </source>
</evidence>
<feature type="region of interest" description="Disordered" evidence="5">
    <location>
        <begin position="524"/>
        <end position="543"/>
    </location>
</feature>
<comment type="similarity">
    <text evidence="1 4">Belongs to the ATG13 family. Fungi subfamily.</text>
</comment>
<feature type="compositionally biased region" description="Polar residues" evidence="5">
    <location>
        <begin position="480"/>
        <end position="490"/>
    </location>
</feature>
<dbReference type="GO" id="GO:0005829">
    <property type="term" value="C:cytosol"/>
    <property type="evidence" value="ECO:0007669"/>
    <property type="project" value="TreeGrafter"/>
</dbReference>
<feature type="region of interest" description="Disordered" evidence="5">
    <location>
        <begin position="713"/>
        <end position="753"/>
    </location>
</feature>
<dbReference type="AlphaFoldDB" id="A0AA91Q034"/>
<evidence type="ECO:0000256" key="2">
    <source>
        <dbReference type="ARBA" id="ARBA00013801"/>
    </source>
</evidence>
<dbReference type="PANTHER" id="PTHR13430:SF4">
    <property type="entry name" value="AUTOPHAGY-RELATED PROTEIN 13"/>
    <property type="match status" value="1"/>
</dbReference>
<proteinExistence type="inferred from homology"/>
<dbReference type="GO" id="GO:1990316">
    <property type="term" value="C:Atg1/ULK1 kinase complex"/>
    <property type="evidence" value="ECO:0007669"/>
    <property type="project" value="InterPro"/>
</dbReference>
<evidence type="ECO:0000313" key="7">
    <source>
        <dbReference type="EMBL" id="OVF08158.1"/>
    </source>
</evidence>
<sequence>MSDQQSIQKQNAKVIQVFQNFFTKTSSIIVSARSASDSPSSTADNTRSFKINKWFNLNIATPTDEWLRSEIKLWKSQAEASLLPPMIIETYLDLRQLNAREIVMLEDENGKLWTVAEGKSKKQEVVIERWLIEFDQLDVLDSGLDELPLIYKQAIVLLRVVFTITRLLPAFKLKKIVSKVSSKNLALCNRLIDGKQPISSKGRIGLSRSIIPSQHLSGSHMTQKSFSPIRTTLGSLRVSVAYRNHFNFKVVDHEERLSDQFLLTDKEKADEAEKLQNANSQAMVSRTNSIGYSDNETTNHIGAARIDRRHEDYLHRTEDEEKFSVSPCTSIQQDANQRPKIGITGTGAVRPSIQPFKVGSISTSPPPSGLSGTPTSYASGSIERRISITSHRSGSNASLAALLRNPKGSLSSSNTPTTIAISNSQNNSNAMSFPRSISSSHGSHLQSDEHYGENVSSTPRFSSSFGSRQSRRFSGASGRNNDTNASLLGTSMESGSSGALLSGLYIDDDISSFVRMIDGKSTLKLTNSNTDSKTVPHSSDSNSHLEALSRFQLLKSQHQQLGDSVSASLILHRNRSGSRESHGVSGSSKAASHKSSHSSSPQPSFSPNSYDNGPLPSISSRLHTSGIDSGVGSASPRSLMGSKGSYTSPNLSYFKPSTNKLAASPSTATTIAHATHHPGTVHKEGIKGLATSPSIYSEAKHPIRYEDVFEDDEDAGGFYHSPGGGKRHSQGRDNDMSYDNDNDDLLFEMTDTK</sequence>
<dbReference type="GO" id="GO:0034497">
    <property type="term" value="P:protein localization to phagophore assembly site"/>
    <property type="evidence" value="ECO:0007669"/>
    <property type="project" value="TreeGrafter"/>
</dbReference>
<comment type="caution">
    <text evidence="7">The sequence shown here is derived from an EMBL/GenBank/DDBJ whole genome shotgun (WGS) entry which is preliminary data.</text>
</comment>
<dbReference type="GO" id="GO:0034727">
    <property type="term" value="P:piecemeal microautophagy of the nucleus"/>
    <property type="evidence" value="ECO:0007669"/>
    <property type="project" value="TreeGrafter"/>
</dbReference>
<dbReference type="Gene3D" id="6.10.140.1900">
    <property type="match status" value="1"/>
</dbReference>
<feature type="region of interest" description="Disordered" evidence="5">
    <location>
        <begin position="407"/>
        <end position="490"/>
    </location>
</feature>
<feature type="compositionally biased region" description="Polar residues" evidence="5">
    <location>
        <begin position="617"/>
        <end position="627"/>
    </location>
</feature>
<dbReference type="InterPro" id="IPR018731">
    <property type="entry name" value="Atg13_N"/>
</dbReference>
<organism evidence="7 8">
    <name type="scientific">Clavispora lusitaniae</name>
    <name type="common">Candida lusitaniae</name>
    <dbReference type="NCBI Taxonomy" id="36911"/>
    <lineage>
        <taxon>Eukaryota</taxon>
        <taxon>Fungi</taxon>
        <taxon>Dikarya</taxon>
        <taxon>Ascomycota</taxon>
        <taxon>Saccharomycotina</taxon>
        <taxon>Pichiomycetes</taxon>
        <taxon>Metschnikowiaceae</taxon>
        <taxon>Clavispora</taxon>
    </lineage>
</organism>
<dbReference type="EMBL" id="LYUB02000009">
    <property type="protein sequence ID" value="OVF08158.1"/>
    <property type="molecule type" value="Genomic_DNA"/>
</dbReference>
<feature type="compositionally biased region" description="Low complexity" evidence="5">
    <location>
        <begin position="359"/>
        <end position="376"/>
    </location>
</feature>
<evidence type="ECO:0000256" key="3">
    <source>
        <dbReference type="ARBA" id="ARBA00023006"/>
    </source>
</evidence>
<dbReference type="KEGG" id="clus:A9F13_09g00836"/>
<dbReference type="GO" id="GO:0000423">
    <property type="term" value="P:mitophagy"/>
    <property type="evidence" value="ECO:0007669"/>
    <property type="project" value="TreeGrafter"/>
</dbReference>
<feature type="compositionally biased region" description="Low complexity" evidence="5">
    <location>
        <begin position="422"/>
        <end position="445"/>
    </location>
</feature>
<feature type="region of interest" description="Disordered" evidence="5">
    <location>
        <begin position="574"/>
        <end position="643"/>
    </location>
</feature>
<feature type="compositionally biased region" description="Polar residues" evidence="5">
    <location>
        <begin position="326"/>
        <end position="336"/>
    </location>
</feature>
<feature type="compositionally biased region" description="Low complexity" evidence="5">
    <location>
        <begin position="456"/>
        <end position="479"/>
    </location>
</feature>
<feature type="domain" description="Autophagy-related protein 13 N-terminal" evidence="6">
    <location>
        <begin position="19"/>
        <end position="248"/>
    </location>
</feature>
<dbReference type="GO" id="GO:0000407">
    <property type="term" value="C:phagophore assembly site"/>
    <property type="evidence" value="ECO:0007669"/>
    <property type="project" value="TreeGrafter"/>
</dbReference>
<reference evidence="7 8" key="1">
    <citation type="submission" date="2017-04" db="EMBL/GenBank/DDBJ databases">
        <title>Draft genome of the yeast Clavispora lusitaniae type strain CBS 6936.</title>
        <authorList>
            <person name="Durrens P."/>
            <person name="Klopp C."/>
            <person name="Biteau N."/>
            <person name="Fitton-Ouhabi V."/>
            <person name="Dementhon K."/>
            <person name="Accoceberry I."/>
            <person name="Sherman D.J."/>
            <person name="Noel T."/>
        </authorList>
    </citation>
    <scope>NUCLEOTIDE SEQUENCE [LARGE SCALE GENOMIC DNA]</scope>
    <source>
        <strain evidence="7 8">CBS 6936</strain>
    </source>
</reference>
<protein>
    <recommendedName>
        <fullName evidence="2 4">Autophagy-related protein 13</fullName>
    </recommendedName>
</protein>
<dbReference type="Gene3D" id="3.30.900.10">
    <property type="entry name" value="HORMA domain"/>
    <property type="match status" value="1"/>
</dbReference>
<dbReference type="InterPro" id="IPR036570">
    <property type="entry name" value="HORMA_dom_sf"/>
</dbReference>
<evidence type="ECO:0000256" key="5">
    <source>
        <dbReference type="SAM" id="MobiDB-lite"/>
    </source>
</evidence>
<evidence type="ECO:0000256" key="1">
    <source>
        <dbReference type="ARBA" id="ARBA00005246"/>
    </source>
</evidence>
<dbReference type="PANTHER" id="PTHR13430">
    <property type="match status" value="1"/>
</dbReference>
<accession>A0AA91Q034</accession>
<keyword evidence="3 4" id="KW-0072">Autophagy</keyword>
<dbReference type="Pfam" id="PF10033">
    <property type="entry name" value="ATG13"/>
    <property type="match status" value="1"/>
</dbReference>
<dbReference type="Proteomes" id="UP000195602">
    <property type="component" value="Unassembled WGS sequence"/>
</dbReference>
<feature type="compositionally biased region" description="Acidic residues" evidence="5">
    <location>
        <begin position="736"/>
        <end position="746"/>
    </location>
</feature>
<feature type="region of interest" description="Disordered" evidence="5">
    <location>
        <begin position="318"/>
        <end position="378"/>
    </location>
</feature>
<evidence type="ECO:0000256" key="4">
    <source>
        <dbReference type="RuleBase" id="RU361214"/>
    </source>
</evidence>
<feature type="compositionally biased region" description="Low complexity" evidence="5">
    <location>
        <begin position="597"/>
        <end position="609"/>
    </location>
</feature>
<gene>
    <name evidence="7" type="ORF">A9F13_09g00836</name>
</gene>
<name>A0AA91Q034_CLALS</name>
<dbReference type="InterPro" id="IPR040182">
    <property type="entry name" value="ATG13"/>
</dbReference>
<evidence type="ECO:0000259" key="6">
    <source>
        <dbReference type="Pfam" id="PF10033"/>
    </source>
</evidence>
<feature type="compositionally biased region" description="Polar residues" evidence="5">
    <location>
        <begin position="408"/>
        <end position="421"/>
    </location>
</feature>